<gene>
    <name evidence="1" type="ORF">SeMB42_g02953</name>
</gene>
<reference evidence="1 2" key="1">
    <citation type="journal article" date="2019" name="Sci. Rep.">
        <title>Comparative genomics of chytrid fungi reveal insights into the obligate biotrophic and pathogenic lifestyle of Synchytrium endobioticum.</title>
        <authorList>
            <person name="van de Vossenberg B.T.L.H."/>
            <person name="Warris S."/>
            <person name="Nguyen H.D.T."/>
            <person name="van Gent-Pelzer M.P.E."/>
            <person name="Joly D.L."/>
            <person name="van de Geest H.C."/>
            <person name="Bonants P.J.M."/>
            <person name="Smith D.S."/>
            <person name="Levesque C.A."/>
            <person name="van der Lee T.A.J."/>
        </authorList>
    </citation>
    <scope>NUCLEOTIDE SEQUENCE [LARGE SCALE GENOMIC DNA]</scope>
    <source>
        <strain evidence="1 2">MB42</strain>
    </source>
</reference>
<evidence type="ECO:0000313" key="2">
    <source>
        <dbReference type="Proteomes" id="UP000317494"/>
    </source>
</evidence>
<organism evidence="1 2">
    <name type="scientific">Synchytrium endobioticum</name>
    <dbReference type="NCBI Taxonomy" id="286115"/>
    <lineage>
        <taxon>Eukaryota</taxon>
        <taxon>Fungi</taxon>
        <taxon>Fungi incertae sedis</taxon>
        <taxon>Chytridiomycota</taxon>
        <taxon>Chytridiomycota incertae sedis</taxon>
        <taxon>Chytridiomycetes</taxon>
        <taxon>Synchytriales</taxon>
        <taxon>Synchytriaceae</taxon>
        <taxon>Synchytrium</taxon>
    </lineage>
</organism>
<dbReference type="AlphaFoldDB" id="A0A507DAD6"/>
<proteinExistence type="predicted"/>
<dbReference type="EMBL" id="QEAN01000098">
    <property type="protein sequence ID" value="TPX48523.1"/>
    <property type="molecule type" value="Genomic_DNA"/>
</dbReference>
<keyword evidence="2" id="KW-1185">Reference proteome</keyword>
<accession>A0A507DAD6</accession>
<dbReference type="Proteomes" id="UP000317494">
    <property type="component" value="Unassembled WGS sequence"/>
</dbReference>
<sequence length="85" mass="9482">MPVTCPFVFAVLQEIYLESNNDPARQLIDLPTNSRAMSGYNYYMYLVSMSRNYDGPGRFLSLRRSKAFDAVVPGGVSALLLLLVS</sequence>
<name>A0A507DAD6_9FUNG</name>
<protein>
    <submittedName>
        <fullName evidence="1">Uncharacterized protein</fullName>
    </submittedName>
</protein>
<evidence type="ECO:0000313" key="1">
    <source>
        <dbReference type="EMBL" id="TPX48523.1"/>
    </source>
</evidence>
<dbReference type="VEuPathDB" id="FungiDB:SeMB42_g02953"/>
<comment type="caution">
    <text evidence="1">The sequence shown here is derived from an EMBL/GenBank/DDBJ whole genome shotgun (WGS) entry which is preliminary data.</text>
</comment>